<reference evidence="1 2" key="1">
    <citation type="journal article" date="2019" name="Sci. Rep.">
        <title>Orb-weaving spider Araneus ventricosus genome elucidates the spidroin gene catalogue.</title>
        <authorList>
            <person name="Kono N."/>
            <person name="Nakamura H."/>
            <person name="Ohtoshi R."/>
            <person name="Moran D.A.P."/>
            <person name="Shinohara A."/>
            <person name="Yoshida Y."/>
            <person name="Fujiwara M."/>
            <person name="Mori M."/>
            <person name="Tomita M."/>
            <person name="Arakawa K."/>
        </authorList>
    </citation>
    <scope>NUCLEOTIDE SEQUENCE [LARGE SCALE GENOMIC DNA]</scope>
</reference>
<evidence type="ECO:0000313" key="1">
    <source>
        <dbReference type="EMBL" id="GBN07892.1"/>
    </source>
</evidence>
<sequence length="143" mass="17293">MQRKTLLVHHQYFPYGEEKFYWHITARMQRKPLLVHHQYLSYGEEKFYWYINTREQRRTSTGTSPVLLIKKGVVVEFDEFGTRRLRIMWNGLKFRTCSRQLPYSDVRKTTPTIRRSRCCFTPKSSTSSSRLSKISDWKSYLKV</sequence>
<accession>A0A4Y2L045</accession>
<dbReference type="AlphaFoldDB" id="A0A4Y2L045"/>
<comment type="caution">
    <text evidence="1">The sequence shown here is derived from an EMBL/GenBank/DDBJ whole genome shotgun (WGS) entry which is preliminary data.</text>
</comment>
<name>A0A4Y2L045_ARAVE</name>
<dbReference type="Proteomes" id="UP000499080">
    <property type="component" value="Unassembled WGS sequence"/>
</dbReference>
<organism evidence="1 2">
    <name type="scientific">Araneus ventricosus</name>
    <name type="common">Orbweaver spider</name>
    <name type="synonym">Epeira ventricosa</name>
    <dbReference type="NCBI Taxonomy" id="182803"/>
    <lineage>
        <taxon>Eukaryota</taxon>
        <taxon>Metazoa</taxon>
        <taxon>Ecdysozoa</taxon>
        <taxon>Arthropoda</taxon>
        <taxon>Chelicerata</taxon>
        <taxon>Arachnida</taxon>
        <taxon>Araneae</taxon>
        <taxon>Araneomorphae</taxon>
        <taxon>Entelegynae</taxon>
        <taxon>Araneoidea</taxon>
        <taxon>Araneidae</taxon>
        <taxon>Araneus</taxon>
    </lineage>
</organism>
<protein>
    <submittedName>
        <fullName evidence="1">Uncharacterized protein</fullName>
    </submittedName>
</protein>
<dbReference type="EMBL" id="BGPR01005203">
    <property type="protein sequence ID" value="GBN07892.1"/>
    <property type="molecule type" value="Genomic_DNA"/>
</dbReference>
<proteinExistence type="predicted"/>
<evidence type="ECO:0000313" key="2">
    <source>
        <dbReference type="Proteomes" id="UP000499080"/>
    </source>
</evidence>
<gene>
    <name evidence="1" type="ORF">AVEN_61991_1</name>
</gene>
<keyword evidence="2" id="KW-1185">Reference proteome</keyword>